<proteinExistence type="predicted"/>
<dbReference type="EMBL" id="CP069111">
    <property type="protein sequence ID" value="QSS61654.1"/>
    <property type="molecule type" value="Genomic_DNA"/>
</dbReference>
<organism evidence="1 2">
    <name type="scientific">Ajellomyces capsulatus</name>
    <name type="common">Darling's disease fungus</name>
    <name type="synonym">Histoplasma capsulatum</name>
    <dbReference type="NCBI Taxonomy" id="5037"/>
    <lineage>
        <taxon>Eukaryota</taxon>
        <taxon>Fungi</taxon>
        <taxon>Dikarya</taxon>
        <taxon>Ascomycota</taxon>
        <taxon>Pezizomycotina</taxon>
        <taxon>Eurotiomycetes</taxon>
        <taxon>Eurotiomycetidae</taxon>
        <taxon>Onygenales</taxon>
        <taxon>Ajellomycetaceae</taxon>
        <taxon>Histoplasma</taxon>
    </lineage>
</organism>
<accession>A0A8A1MAL5</accession>
<dbReference type="Proteomes" id="UP000663671">
    <property type="component" value="Chromosome 5"/>
</dbReference>
<reference evidence="1" key="1">
    <citation type="submission" date="2021-01" db="EMBL/GenBank/DDBJ databases">
        <title>Chromosome-level genome assembly of a human fungal pathogen reveals clustering of transcriptionally co-regulated genes.</title>
        <authorList>
            <person name="Voorhies M."/>
            <person name="Cohen S."/>
            <person name="Shea T.P."/>
            <person name="Petrus S."/>
            <person name="Munoz J.F."/>
            <person name="Poplawski S."/>
            <person name="Goldman W.E."/>
            <person name="Michael T."/>
            <person name="Cuomo C.A."/>
            <person name="Sil A."/>
            <person name="Beyhan S."/>
        </authorList>
    </citation>
    <scope>NUCLEOTIDE SEQUENCE</scope>
    <source>
        <strain evidence="1">WU24</strain>
    </source>
</reference>
<gene>
    <name evidence="1" type="ORF">I7I51_03831</name>
</gene>
<protein>
    <submittedName>
        <fullName evidence="1">Uncharacterized protein</fullName>
    </submittedName>
</protein>
<evidence type="ECO:0000313" key="2">
    <source>
        <dbReference type="Proteomes" id="UP000663671"/>
    </source>
</evidence>
<name>A0A8A1MAL5_AJECA</name>
<sequence>AGWILSHIRGLKRRKGNLIFNCFLPFWRTLTTPRIKWQSTTGATTTLNIGYAESEKMLPDKVDPSTWECATVKTGCFSRLPSGRNGTNLQSIKYNNRERYLVFGYRSAGLFLAFFDVETSLKSFLRSLCCPSSSLQQQPEVVQQFNNRIHLPLILALIFGSPYPPAAD</sequence>
<dbReference type="AlphaFoldDB" id="A0A8A1MAL5"/>
<feature type="non-terminal residue" evidence="1">
    <location>
        <position position="168"/>
    </location>
</feature>
<dbReference type="VEuPathDB" id="FungiDB:I7I51_03831"/>
<evidence type="ECO:0000313" key="1">
    <source>
        <dbReference type="EMBL" id="QSS61654.1"/>
    </source>
</evidence>